<feature type="region of interest" description="Disordered" evidence="1">
    <location>
        <begin position="37"/>
        <end position="61"/>
    </location>
</feature>
<sequence>MWGVFVTCANVGLLLQTAGVLDGEWIPYWIAGAATGASEDDSKNRDWGFEGRTNEEGERMPIEADEDTVVWMIGLASADTDNESWWLASSEGALYGSRKMGFVACSDKRHADKRTYTTLTLHLVLVLVGGSLAKG</sequence>
<evidence type="ECO:0000256" key="1">
    <source>
        <dbReference type="SAM" id="MobiDB-lite"/>
    </source>
</evidence>
<feature type="compositionally biased region" description="Basic and acidic residues" evidence="1">
    <location>
        <begin position="40"/>
        <end position="61"/>
    </location>
</feature>
<name>A0A2H3DUM4_ARMGA</name>
<evidence type="ECO:0000256" key="2">
    <source>
        <dbReference type="SAM" id="SignalP"/>
    </source>
</evidence>
<protein>
    <submittedName>
        <fullName evidence="3">Uncharacterized protein</fullName>
    </submittedName>
</protein>
<organism evidence="3 4">
    <name type="scientific">Armillaria gallica</name>
    <name type="common">Bulbous honey fungus</name>
    <name type="synonym">Armillaria bulbosa</name>
    <dbReference type="NCBI Taxonomy" id="47427"/>
    <lineage>
        <taxon>Eukaryota</taxon>
        <taxon>Fungi</taxon>
        <taxon>Dikarya</taxon>
        <taxon>Basidiomycota</taxon>
        <taxon>Agaricomycotina</taxon>
        <taxon>Agaricomycetes</taxon>
        <taxon>Agaricomycetidae</taxon>
        <taxon>Agaricales</taxon>
        <taxon>Marasmiineae</taxon>
        <taxon>Physalacriaceae</taxon>
        <taxon>Armillaria</taxon>
    </lineage>
</organism>
<proteinExistence type="predicted"/>
<keyword evidence="4" id="KW-1185">Reference proteome</keyword>
<dbReference type="Proteomes" id="UP000217790">
    <property type="component" value="Unassembled WGS sequence"/>
</dbReference>
<dbReference type="InParanoid" id="A0A2H3DUM4"/>
<feature type="chain" id="PRO_5013628538" evidence="2">
    <location>
        <begin position="24"/>
        <end position="135"/>
    </location>
</feature>
<evidence type="ECO:0000313" key="3">
    <source>
        <dbReference type="EMBL" id="PBK98915.1"/>
    </source>
</evidence>
<feature type="signal peptide" evidence="2">
    <location>
        <begin position="1"/>
        <end position="23"/>
    </location>
</feature>
<accession>A0A2H3DUM4</accession>
<dbReference type="EMBL" id="KZ293647">
    <property type="protein sequence ID" value="PBK98915.1"/>
    <property type="molecule type" value="Genomic_DNA"/>
</dbReference>
<keyword evidence="2" id="KW-0732">Signal</keyword>
<reference evidence="4" key="1">
    <citation type="journal article" date="2017" name="Nat. Ecol. Evol.">
        <title>Genome expansion and lineage-specific genetic innovations in the forest pathogenic fungi Armillaria.</title>
        <authorList>
            <person name="Sipos G."/>
            <person name="Prasanna A.N."/>
            <person name="Walter M.C."/>
            <person name="O'Connor E."/>
            <person name="Balint B."/>
            <person name="Krizsan K."/>
            <person name="Kiss B."/>
            <person name="Hess J."/>
            <person name="Varga T."/>
            <person name="Slot J."/>
            <person name="Riley R."/>
            <person name="Boka B."/>
            <person name="Rigling D."/>
            <person name="Barry K."/>
            <person name="Lee J."/>
            <person name="Mihaltcheva S."/>
            <person name="LaButti K."/>
            <person name="Lipzen A."/>
            <person name="Waldron R."/>
            <person name="Moloney N.M."/>
            <person name="Sperisen C."/>
            <person name="Kredics L."/>
            <person name="Vagvoelgyi C."/>
            <person name="Patrignani A."/>
            <person name="Fitzpatrick D."/>
            <person name="Nagy I."/>
            <person name="Doyle S."/>
            <person name="Anderson J.B."/>
            <person name="Grigoriev I.V."/>
            <person name="Gueldener U."/>
            <person name="Muensterkoetter M."/>
            <person name="Nagy L.G."/>
        </authorList>
    </citation>
    <scope>NUCLEOTIDE SEQUENCE [LARGE SCALE GENOMIC DNA]</scope>
    <source>
        <strain evidence="4">Ar21-2</strain>
    </source>
</reference>
<dbReference type="AlphaFoldDB" id="A0A2H3DUM4"/>
<evidence type="ECO:0000313" key="4">
    <source>
        <dbReference type="Proteomes" id="UP000217790"/>
    </source>
</evidence>
<gene>
    <name evidence="3" type="ORF">ARMGADRAFT_483510</name>
</gene>